<name>A0ABQ4G091_9ACTN</name>
<comment type="caution">
    <text evidence="2">The sequence shown here is derived from an EMBL/GenBank/DDBJ whole genome shotgun (WGS) entry which is preliminary data.</text>
</comment>
<evidence type="ECO:0000256" key="1">
    <source>
        <dbReference type="SAM" id="MobiDB-lite"/>
    </source>
</evidence>
<protein>
    <recommendedName>
        <fullName evidence="4">GerMN domain-containing protein</fullName>
    </recommendedName>
</protein>
<proteinExistence type="predicted"/>
<dbReference type="RefSeq" id="WP_204057901.1">
    <property type="nucleotide sequence ID" value="NZ_BAAAGP010000009.1"/>
</dbReference>
<accession>A0ABQ4G091</accession>
<gene>
    <name evidence="2" type="ORF">Mco01_34930</name>
</gene>
<evidence type="ECO:0008006" key="4">
    <source>
        <dbReference type="Google" id="ProtNLM"/>
    </source>
</evidence>
<dbReference type="Proteomes" id="UP000603904">
    <property type="component" value="Unassembled WGS sequence"/>
</dbReference>
<organism evidence="2 3">
    <name type="scientific">Microbispora corallina</name>
    <dbReference type="NCBI Taxonomy" id="83302"/>
    <lineage>
        <taxon>Bacteria</taxon>
        <taxon>Bacillati</taxon>
        <taxon>Actinomycetota</taxon>
        <taxon>Actinomycetes</taxon>
        <taxon>Streptosporangiales</taxon>
        <taxon>Streptosporangiaceae</taxon>
        <taxon>Microbispora</taxon>
    </lineage>
</organism>
<reference evidence="2 3" key="1">
    <citation type="submission" date="2021-01" db="EMBL/GenBank/DDBJ databases">
        <title>Whole genome shotgun sequence of Microbispora corallina NBRC 16416.</title>
        <authorList>
            <person name="Komaki H."/>
            <person name="Tamura T."/>
        </authorList>
    </citation>
    <scope>NUCLEOTIDE SEQUENCE [LARGE SCALE GENOMIC DNA]</scope>
    <source>
        <strain evidence="2 3">NBRC 16416</strain>
    </source>
</reference>
<keyword evidence="3" id="KW-1185">Reference proteome</keyword>
<sequence>MPVAGGSRGTAPAAGRPKDAGARRTAPAAGRRKVAGARRAALLRTRLRAAVAALLVVVAAACGVEPTGVVDMGPAPVITGTPALVRIYLVRDGRLEPITVAARSPHVNDIMSALFKARARPGSGLTTALAGLTPAQIQLVRYAPDAGSRNDPDNTLSLRMRLFVSGWRVSRLAMAQVTCTARLRPEVWAVEIAQLTPDRTGPLKIHTCREYWDLAPKDGHLPP</sequence>
<dbReference type="EMBL" id="BOOC01000014">
    <property type="protein sequence ID" value="GIH40493.1"/>
    <property type="molecule type" value="Genomic_DNA"/>
</dbReference>
<evidence type="ECO:0000313" key="2">
    <source>
        <dbReference type="EMBL" id="GIH40493.1"/>
    </source>
</evidence>
<evidence type="ECO:0000313" key="3">
    <source>
        <dbReference type="Proteomes" id="UP000603904"/>
    </source>
</evidence>
<feature type="region of interest" description="Disordered" evidence="1">
    <location>
        <begin position="1"/>
        <end position="32"/>
    </location>
</feature>